<gene>
    <name evidence="2" type="ORF">MPOR_22520</name>
</gene>
<name>A0A6N4V6M7_9MYCO</name>
<dbReference type="KEGG" id="mpof:MPOR_22520"/>
<dbReference type="EMBL" id="AP022570">
    <property type="protein sequence ID" value="BBX51226.1"/>
    <property type="molecule type" value="Genomic_DNA"/>
</dbReference>
<feature type="domain" description="AB hydrolase-1" evidence="1">
    <location>
        <begin position="33"/>
        <end position="123"/>
    </location>
</feature>
<sequence length="247" mass="27034">MSGDSPSVASRYTRHGNVRLHYVDSGGDDRGAPIVFVPGMTDTAEDYRAVLPLFGRRTVVMELRGHGHSSAPPADYDFATLRDDVGAVVDAVTDGDVHLVTFSRGTTYGIGWALANPVRVRSVSIGDYVPEEKVLTGGQAERLLTGRWRGSPVNERLDVRAAQLTFEAARPQSLWTALARTGIPLLAVRSGGSVLVGDSDWARYRELFPDAELVEFTESPHDIFRPDRGRYPLLVRAHAERADAARH</sequence>
<dbReference type="SUPFAM" id="SSF53474">
    <property type="entry name" value="alpha/beta-Hydrolases"/>
    <property type="match status" value="1"/>
</dbReference>
<organism evidence="2 3">
    <name type="scientific">Mycolicibacterium poriferae</name>
    <dbReference type="NCBI Taxonomy" id="39694"/>
    <lineage>
        <taxon>Bacteria</taxon>
        <taxon>Bacillati</taxon>
        <taxon>Actinomycetota</taxon>
        <taxon>Actinomycetes</taxon>
        <taxon>Mycobacteriales</taxon>
        <taxon>Mycobacteriaceae</taxon>
        <taxon>Mycolicibacterium</taxon>
    </lineage>
</organism>
<dbReference type="InterPro" id="IPR000073">
    <property type="entry name" value="AB_hydrolase_1"/>
</dbReference>
<dbReference type="GO" id="GO:0003824">
    <property type="term" value="F:catalytic activity"/>
    <property type="evidence" value="ECO:0007669"/>
    <property type="project" value="UniProtKB-ARBA"/>
</dbReference>
<dbReference type="Gene3D" id="3.40.50.1820">
    <property type="entry name" value="alpha/beta hydrolase"/>
    <property type="match status" value="1"/>
</dbReference>
<dbReference type="PANTHER" id="PTHR43194:SF2">
    <property type="entry name" value="PEROXISOMAL MEMBRANE PROTEIN LPX1"/>
    <property type="match status" value="1"/>
</dbReference>
<dbReference type="RefSeq" id="WP_163673748.1">
    <property type="nucleotide sequence ID" value="NZ_AP022570.1"/>
</dbReference>
<dbReference type="AlphaFoldDB" id="A0A6N4V6M7"/>
<proteinExistence type="predicted"/>
<dbReference type="InterPro" id="IPR029058">
    <property type="entry name" value="AB_hydrolase_fold"/>
</dbReference>
<reference evidence="2 3" key="1">
    <citation type="journal article" date="2019" name="Emerg. Microbes Infect.">
        <title>Comprehensive subspecies identification of 175 nontuberculous mycobacteria species based on 7547 genomic profiles.</title>
        <authorList>
            <person name="Matsumoto Y."/>
            <person name="Kinjo T."/>
            <person name="Motooka D."/>
            <person name="Nabeya D."/>
            <person name="Jung N."/>
            <person name="Uechi K."/>
            <person name="Horii T."/>
            <person name="Iida T."/>
            <person name="Fujita J."/>
            <person name="Nakamura S."/>
        </authorList>
    </citation>
    <scope>NUCLEOTIDE SEQUENCE [LARGE SCALE GENOMIC DNA]</scope>
    <source>
        <strain evidence="2 3">JCM 12603</strain>
    </source>
</reference>
<dbReference type="InterPro" id="IPR050228">
    <property type="entry name" value="Carboxylesterase_BioH"/>
</dbReference>
<evidence type="ECO:0000313" key="2">
    <source>
        <dbReference type="EMBL" id="BBX51226.1"/>
    </source>
</evidence>
<dbReference type="Pfam" id="PF00561">
    <property type="entry name" value="Abhydrolase_1"/>
    <property type="match status" value="1"/>
</dbReference>
<dbReference type="PANTHER" id="PTHR43194">
    <property type="entry name" value="HYDROLASE ALPHA/BETA FOLD FAMILY"/>
    <property type="match status" value="1"/>
</dbReference>
<accession>A0A6N4V6M7</accession>
<evidence type="ECO:0000313" key="3">
    <source>
        <dbReference type="Proteomes" id="UP000466785"/>
    </source>
</evidence>
<keyword evidence="3" id="KW-1185">Reference proteome</keyword>
<evidence type="ECO:0000259" key="1">
    <source>
        <dbReference type="Pfam" id="PF00561"/>
    </source>
</evidence>
<protein>
    <recommendedName>
        <fullName evidence="1">AB hydrolase-1 domain-containing protein</fullName>
    </recommendedName>
</protein>
<dbReference type="Proteomes" id="UP000466785">
    <property type="component" value="Chromosome"/>
</dbReference>